<accession>A0ABV8LX97</accession>
<gene>
    <name evidence="1" type="ORF">ACFOZ4_30675</name>
</gene>
<organism evidence="1 2">
    <name type="scientific">Hamadaea flava</name>
    <dbReference type="NCBI Taxonomy" id="1742688"/>
    <lineage>
        <taxon>Bacteria</taxon>
        <taxon>Bacillati</taxon>
        <taxon>Actinomycetota</taxon>
        <taxon>Actinomycetes</taxon>
        <taxon>Micromonosporales</taxon>
        <taxon>Micromonosporaceae</taxon>
        <taxon>Hamadaea</taxon>
    </lineage>
</organism>
<evidence type="ECO:0000313" key="2">
    <source>
        <dbReference type="Proteomes" id="UP001595816"/>
    </source>
</evidence>
<evidence type="ECO:0000313" key="1">
    <source>
        <dbReference type="EMBL" id="MFC4134997.1"/>
    </source>
</evidence>
<dbReference type="Proteomes" id="UP001595816">
    <property type="component" value="Unassembled WGS sequence"/>
</dbReference>
<protein>
    <submittedName>
        <fullName evidence="1">Uncharacterized protein</fullName>
    </submittedName>
</protein>
<name>A0ABV8LX97_9ACTN</name>
<keyword evidence="2" id="KW-1185">Reference proteome</keyword>
<proteinExistence type="predicted"/>
<reference evidence="2" key="1">
    <citation type="journal article" date="2019" name="Int. J. Syst. Evol. Microbiol.">
        <title>The Global Catalogue of Microorganisms (GCM) 10K type strain sequencing project: providing services to taxonomists for standard genome sequencing and annotation.</title>
        <authorList>
            <consortium name="The Broad Institute Genomics Platform"/>
            <consortium name="The Broad Institute Genome Sequencing Center for Infectious Disease"/>
            <person name="Wu L."/>
            <person name="Ma J."/>
        </authorList>
    </citation>
    <scope>NUCLEOTIDE SEQUENCE [LARGE SCALE GENOMIC DNA]</scope>
    <source>
        <strain evidence="2">CGMCC 4.7289</strain>
    </source>
</reference>
<sequence length="58" mass="6557">MASTPSYAEFIRADRQARAARHVNGEQLSMPTLDWIDFLLRAMVTAVTAPARWVSHSR</sequence>
<comment type="caution">
    <text evidence="1">The sequence shown here is derived from an EMBL/GenBank/DDBJ whole genome shotgun (WGS) entry which is preliminary data.</text>
</comment>
<dbReference type="RefSeq" id="WP_253762485.1">
    <property type="nucleotide sequence ID" value="NZ_JAMZDZ010000001.1"/>
</dbReference>
<dbReference type="EMBL" id="JBHSAY010000019">
    <property type="protein sequence ID" value="MFC4134997.1"/>
    <property type="molecule type" value="Genomic_DNA"/>
</dbReference>